<dbReference type="OrthoDB" id="10056949at2759"/>
<dbReference type="AlphaFoldDB" id="A0A0P1BD98"/>
<protein>
    <submittedName>
        <fullName evidence="3">RFXX</fullName>
    </submittedName>
</protein>
<dbReference type="EMBL" id="CCYA01000232">
    <property type="protein sequence ID" value="CEH13843.1"/>
    <property type="molecule type" value="Genomic_DNA"/>
</dbReference>
<dbReference type="STRING" id="401625.A0A0P1BD98"/>
<evidence type="ECO:0000313" key="4">
    <source>
        <dbReference type="Proteomes" id="UP000054845"/>
    </source>
</evidence>
<accession>A0A0P1BD98</accession>
<dbReference type="GO" id="GO:0003677">
    <property type="term" value="F:DNA binding"/>
    <property type="evidence" value="ECO:0007669"/>
    <property type="project" value="InterPro"/>
</dbReference>
<dbReference type="PROSITE" id="PS51526">
    <property type="entry name" value="RFX_DBD"/>
    <property type="match status" value="1"/>
</dbReference>
<feature type="compositionally biased region" description="Polar residues" evidence="1">
    <location>
        <begin position="665"/>
        <end position="674"/>
    </location>
</feature>
<keyword evidence="4" id="KW-1185">Reference proteome</keyword>
<evidence type="ECO:0000259" key="2">
    <source>
        <dbReference type="PROSITE" id="PS51526"/>
    </source>
</evidence>
<dbReference type="Proteomes" id="UP000054845">
    <property type="component" value="Unassembled WGS sequence"/>
</dbReference>
<dbReference type="SUPFAM" id="SSF46785">
    <property type="entry name" value="Winged helix' DNA-binding domain"/>
    <property type="match status" value="1"/>
</dbReference>
<dbReference type="InterPro" id="IPR003150">
    <property type="entry name" value="DNA-bd_RFX"/>
</dbReference>
<dbReference type="Gene3D" id="1.10.10.10">
    <property type="entry name" value="Winged helix-like DNA-binding domain superfamily/Winged helix DNA-binding domain"/>
    <property type="match status" value="1"/>
</dbReference>
<feature type="region of interest" description="Disordered" evidence="1">
    <location>
        <begin position="664"/>
        <end position="693"/>
    </location>
</feature>
<name>A0A0P1BD98_9BASI</name>
<proteinExistence type="predicted"/>
<sequence>MLSFVPDPASFLAPTIPSTNIIVASPKDYGREVQAQPQPPTNKWLQSGANLSLDDFAPGYYDEARTPRAVSIPAAYTASAAPVLGENFSAEPCALYDGSLLPRRLAPSDTVTRSNSLSGAFDMAYTTHVQPTSASNTVQSDATTNAPLSGISHWKPDATLMQLACEVIEAHSQPHRRAQFETASHKFARAWLESSYVASAAAPTAPIRRSAIARSYQLACAQYGIVAPLSVSVVGKILKSTFPGLQHRRLGSRACSVWHYLGLKALTPHEEHMLGVVYDAMDAERRASAPTNKYALSEAGIHAQDSDCDEESSLDGTFDRCASFSSDSSHSRQNSISVLEVEQMLDNLKIKGRGVRAISDWPRAANTVSIGLDDLARTTWAQLEGTYQQQLEAFESLDFAMFKQLAVQQYRGASRDTIWAIWGNETLCGLVSSAETLLYEHLLRLLDAHISDPPIESVCAGLQDLATTLAVEVYASLHGVDGGPHPSSHARTSSSTTPRFPDAFIEQKCETVRRWSKCLAGICSIWSGVIELRSRSHLASEAWKGFAAPLDFTAHDSAQLDHSSSARFADFDGSAMDPDDYSLSRPPTRGADNSLNVEATSEIWQFNAPNSSIESMASSDINETTSSLDLRSRHMQENGFGNIITKWSDDDAEGERDEDFDQLISPASSTSSNMDWDAATPNKAASSTEHLDGAANNSGLTHLADVGPMLAV</sequence>
<feature type="domain" description="RFX-type winged-helix" evidence="2">
    <location>
        <begin position="188"/>
        <end position="267"/>
    </location>
</feature>
<organism evidence="3 4">
    <name type="scientific">Ceraceosorus bombacis</name>
    <dbReference type="NCBI Taxonomy" id="401625"/>
    <lineage>
        <taxon>Eukaryota</taxon>
        <taxon>Fungi</taxon>
        <taxon>Dikarya</taxon>
        <taxon>Basidiomycota</taxon>
        <taxon>Ustilaginomycotina</taxon>
        <taxon>Exobasidiomycetes</taxon>
        <taxon>Ceraceosorales</taxon>
        <taxon>Ceraceosoraceae</taxon>
        <taxon>Ceraceosorus</taxon>
    </lineage>
</organism>
<evidence type="ECO:0000256" key="1">
    <source>
        <dbReference type="SAM" id="MobiDB-lite"/>
    </source>
</evidence>
<dbReference type="InterPro" id="IPR036390">
    <property type="entry name" value="WH_DNA-bd_sf"/>
</dbReference>
<dbReference type="GO" id="GO:0006355">
    <property type="term" value="P:regulation of DNA-templated transcription"/>
    <property type="evidence" value="ECO:0007669"/>
    <property type="project" value="InterPro"/>
</dbReference>
<evidence type="ECO:0000313" key="3">
    <source>
        <dbReference type="EMBL" id="CEH13843.1"/>
    </source>
</evidence>
<dbReference type="InterPro" id="IPR036388">
    <property type="entry name" value="WH-like_DNA-bd_sf"/>
</dbReference>
<dbReference type="Pfam" id="PF02257">
    <property type="entry name" value="RFX_DNA_binding"/>
    <property type="match status" value="1"/>
</dbReference>
<reference evidence="3 4" key="1">
    <citation type="submission" date="2014-09" db="EMBL/GenBank/DDBJ databases">
        <authorList>
            <person name="Magalhaes I.L.F."/>
            <person name="Oliveira U."/>
            <person name="Santos F.R."/>
            <person name="Vidigal T.H.D.A."/>
            <person name="Brescovit A.D."/>
            <person name="Santos A.J."/>
        </authorList>
    </citation>
    <scope>NUCLEOTIDE SEQUENCE [LARGE SCALE GENOMIC DNA]</scope>
</reference>